<proteinExistence type="predicted"/>
<gene>
    <name evidence="1" type="ORF">Edafosvirus11_8</name>
</gene>
<sequence>MDSIIESTKINIIDAIKKGNSYRVEQEINKYSDKINKKKSKKWIMDIIDAKIQKQMLCSNNVMIIKKMLNIMNECDYNTDWKDIFHKIDEYTLKILIRVLTQATYAHTYSESYSSFFAIVPFKYFVLLKDFISHYITDIIGRTDFKKQIDKTDLNIIYSNIKQKEKITIDDILQIYNYSSHNDNCIILLNKIVDNITKKNDKNINKNIFILNNVILKYIETYKSYTIVHDEKIGYQYIYESNGSIEKILLILNMIDYTDIPENAKGIAGERVIDHCNILINSAYKRHFTKIIVSIVPFMKIFSIPFNLPFMTANSNIILCSIYSLKINNYMIDNLNKYIINLKNDKIGKITYDKLKTIEKNDCDKLYNLISDYLIRDVITIIYDYTGFIEHYEFTK</sequence>
<name>A0A3G4ZXQ1_9VIRU</name>
<accession>A0A3G4ZXQ1</accession>
<dbReference type="EMBL" id="MK072076">
    <property type="protein sequence ID" value="AYV78373.1"/>
    <property type="molecule type" value="Genomic_DNA"/>
</dbReference>
<protein>
    <submittedName>
        <fullName evidence="1">Uncharacterized protein</fullName>
    </submittedName>
</protein>
<reference evidence="1" key="1">
    <citation type="submission" date="2018-10" db="EMBL/GenBank/DDBJ databases">
        <title>Hidden diversity of soil giant viruses.</title>
        <authorList>
            <person name="Schulz F."/>
            <person name="Alteio L."/>
            <person name="Goudeau D."/>
            <person name="Ryan E.M."/>
            <person name="Malmstrom R.R."/>
            <person name="Blanchard J."/>
            <person name="Woyke T."/>
        </authorList>
    </citation>
    <scope>NUCLEOTIDE SEQUENCE</scope>
    <source>
        <strain evidence="1">EDV1</strain>
    </source>
</reference>
<organism evidence="1">
    <name type="scientific">Edafosvirus sp</name>
    <dbReference type="NCBI Taxonomy" id="2487765"/>
    <lineage>
        <taxon>Viruses</taxon>
        <taxon>Varidnaviria</taxon>
        <taxon>Bamfordvirae</taxon>
        <taxon>Nucleocytoviricota</taxon>
        <taxon>Megaviricetes</taxon>
        <taxon>Imitervirales</taxon>
        <taxon>Mimiviridae</taxon>
        <taxon>Klosneuvirinae</taxon>
    </lineage>
</organism>
<evidence type="ECO:0000313" key="1">
    <source>
        <dbReference type="EMBL" id="AYV78373.1"/>
    </source>
</evidence>